<dbReference type="Pfam" id="PF00011">
    <property type="entry name" value="HSP20"/>
    <property type="match status" value="1"/>
</dbReference>
<evidence type="ECO:0000259" key="3">
    <source>
        <dbReference type="PROSITE" id="PS01031"/>
    </source>
</evidence>
<name>A0A4Z0NMU6_9HYPH</name>
<keyword evidence="5" id="KW-1185">Reference proteome</keyword>
<dbReference type="RefSeq" id="WP_135416786.1">
    <property type="nucleotide sequence ID" value="NZ_SRLB01000013.1"/>
</dbReference>
<dbReference type="SUPFAM" id="SSF49764">
    <property type="entry name" value="HSP20-like chaperones"/>
    <property type="match status" value="1"/>
</dbReference>
<accession>A0A4Z0NMU6</accession>
<protein>
    <submittedName>
        <fullName evidence="4">Hsp20/alpha crystallin family protein</fullName>
    </submittedName>
</protein>
<evidence type="ECO:0000313" key="4">
    <source>
        <dbReference type="EMBL" id="TGD97715.1"/>
    </source>
</evidence>
<dbReference type="PANTHER" id="PTHR11527">
    <property type="entry name" value="HEAT-SHOCK PROTEIN 20 FAMILY MEMBER"/>
    <property type="match status" value="1"/>
</dbReference>
<comment type="similarity">
    <text evidence="1 2">Belongs to the small heat shock protein (HSP20) family.</text>
</comment>
<dbReference type="Proteomes" id="UP000297535">
    <property type="component" value="Unassembled WGS sequence"/>
</dbReference>
<dbReference type="InterPro" id="IPR002068">
    <property type="entry name" value="A-crystallin/Hsp20_dom"/>
</dbReference>
<sequence length="164" mass="17961">MNLKSLLAFSDRSGGASERALPAAFPFQREIDRMLGEVWSGNILSGIPGFVQAGPFPRMDVIERGDHVEVTAELPGLERSDVHIELADDLLLIRGEKRQEKEKTNGARKVTERSYGAFSRTIELPPGTKPDEIDARMDKGVLTLKLPKPKTAAVTPKAIEIKAA</sequence>
<dbReference type="AlphaFoldDB" id="A0A4Z0NMU6"/>
<dbReference type="CDD" id="cd06464">
    <property type="entry name" value="ACD_sHsps-like"/>
    <property type="match status" value="1"/>
</dbReference>
<organism evidence="4 5">
    <name type="scientific">Methylobacterium nonmethylotrophicum</name>
    <dbReference type="NCBI Taxonomy" id="1141884"/>
    <lineage>
        <taxon>Bacteria</taxon>
        <taxon>Pseudomonadati</taxon>
        <taxon>Pseudomonadota</taxon>
        <taxon>Alphaproteobacteria</taxon>
        <taxon>Hyphomicrobiales</taxon>
        <taxon>Methylobacteriaceae</taxon>
        <taxon>Methylobacterium</taxon>
    </lineage>
</organism>
<evidence type="ECO:0000313" key="5">
    <source>
        <dbReference type="Proteomes" id="UP000297535"/>
    </source>
</evidence>
<feature type="domain" description="SHSP" evidence="3">
    <location>
        <begin position="50"/>
        <end position="164"/>
    </location>
</feature>
<comment type="caution">
    <text evidence="4">The sequence shown here is derived from an EMBL/GenBank/DDBJ whole genome shotgun (WGS) entry which is preliminary data.</text>
</comment>
<evidence type="ECO:0000256" key="2">
    <source>
        <dbReference type="RuleBase" id="RU003616"/>
    </source>
</evidence>
<gene>
    <name evidence="4" type="ORF">EU555_18980</name>
</gene>
<dbReference type="InterPro" id="IPR008978">
    <property type="entry name" value="HSP20-like_chaperone"/>
</dbReference>
<dbReference type="OrthoDB" id="9808910at2"/>
<dbReference type="InterPro" id="IPR031107">
    <property type="entry name" value="Small_HSP"/>
</dbReference>
<reference evidence="4 5" key="1">
    <citation type="submission" date="2019-04" db="EMBL/GenBank/DDBJ databases">
        <authorList>
            <person name="Feng G."/>
            <person name="Zhu H."/>
        </authorList>
    </citation>
    <scope>NUCLEOTIDE SEQUENCE [LARGE SCALE GENOMIC DNA]</scope>
    <source>
        <strain evidence="4 5">6HR-1</strain>
    </source>
</reference>
<dbReference type="Gene3D" id="2.60.40.790">
    <property type="match status" value="1"/>
</dbReference>
<evidence type="ECO:0000256" key="1">
    <source>
        <dbReference type="PROSITE-ProRule" id="PRU00285"/>
    </source>
</evidence>
<proteinExistence type="inferred from homology"/>
<dbReference type="PROSITE" id="PS01031">
    <property type="entry name" value="SHSP"/>
    <property type="match status" value="1"/>
</dbReference>
<dbReference type="EMBL" id="SRLB01000013">
    <property type="protein sequence ID" value="TGD97715.1"/>
    <property type="molecule type" value="Genomic_DNA"/>
</dbReference>